<feature type="transmembrane region" description="Helical" evidence="5">
    <location>
        <begin position="478"/>
        <end position="501"/>
    </location>
</feature>
<dbReference type="EMBL" id="OU015569">
    <property type="protein sequence ID" value="CAG5098041.1"/>
    <property type="molecule type" value="Genomic_DNA"/>
</dbReference>
<gene>
    <name evidence="7" type="ORF">OKIOD_LOCUS6902</name>
</gene>
<dbReference type="InterPro" id="IPR000832">
    <property type="entry name" value="GPCR_2_secretin-like"/>
</dbReference>
<dbReference type="Pfam" id="PF00002">
    <property type="entry name" value="7tm_2"/>
    <property type="match status" value="1"/>
</dbReference>
<evidence type="ECO:0000256" key="3">
    <source>
        <dbReference type="ARBA" id="ARBA00022989"/>
    </source>
</evidence>
<feature type="transmembrane region" description="Helical" evidence="5">
    <location>
        <begin position="327"/>
        <end position="347"/>
    </location>
</feature>
<name>A0ABN7SGR7_OIKDI</name>
<reference evidence="7 8" key="1">
    <citation type="submission" date="2021-04" db="EMBL/GenBank/DDBJ databases">
        <authorList>
            <person name="Bliznina A."/>
        </authorList>
    </citation>
    <scope>NUCLEOTIDE SEQUENCE [LARGE SCALE GENOMIC DNA]</scope>
</reference>
<evidence type="ECO:0000256" key="4">
    <source>
        <dbReference type="ARBA" id="ARBA00023136"/>
    </source>
</evidence>
<organism evidence="7 8">
    <name type="scientific">Oikopleura dioica</name>
    <name type="common">Tunicate</name>
    <dbReference type="NCBI Taxonomy" id="34765"/>
    <lineage>
        <taxon>Eukaryota</taxon>
        <taxon>Metazoa</taxon>
        <taxon>Chordata</taxon>
        <taxon>Tunicata</taxon>
        <taxon>Appendicularia</taxon>
        <taxon>Copelata</taxon>
        <taxon>Oikopleuridae</taxon>
        <taxon>Oikopleura</taxon>
    </lineage>
</organism>
<evidence type="ECO:0000313" key="8">
    <source>
        <dbReference type="Proteomes" id="UP001158576"/>
    </source>
</evidence>
<feature type="transmembrane region" description="Helical" evidence="5">
    <location>
        <begin position="120"/>
        <end position="138"/>
    </location>
</feature>
<dbReference type="SUPFAM" id="SSF81321">
    <property type="entry name" value="Family A G protein-coupled receptor-like"/>
    <property type="match status" value="1"/>
</dbReference>
<feature type="transmembrane region" description="Helical" evidence="5">
    <location>
        <begin position="445"/>
        <end position="466"/>
    </location>
</feature>
<feature type="transmembrane region" description="Helical" evidence="5">
    <location>
        <begin position="52"/>
        <end position="73"/>
    </location>
</feature>
<feature type="domain" description="G-protein coupled receptors family 2 profile 2" evidence="6">
    <location>
        <begin position="308"/>
        <end position="502"/>
    </location>
</feature>
<keyword evidence="2 5" id="KW-0812">Transmembrane</keyword>
<dbReference type="PRINTS" id="PR00249">
    <property type="entry name" value="GPCRSECRETIN"/>
</dbReference>
<dbReference type="Proteomes" id="UP001158576">
    <property type="component" value="Chromosome XSR"/>
</dbReference>
<dbReference type="Gene3D" id="1.20.1070.10">
    <property type="entry name" value="Rhodopsin 7-helix transmembrane proteins"/>
    <property type="match status" value="1"/>
</dbReference>
<feature type="transmembrane region" description="Helical" evidence="5">
    <location>
        <begin position="359"/>
        <end position="378"/>
    </location>
</feature>
<keyword evidence="3 5" id="KW-1133">Transmembrane helix</keyword>
<dbReference type="InterPro" id="IPR017981">
    <property type="entry name" value="GPCR_2-like_7TM"/>
</dbReference>
<dbReference type="PROSITE" id="PS50261">
    <property type="entry name" value="G_PROTEIN_RECEP_F2_4"/>
    <property type="match status" value="1"/>
</dbReference>
<evidence type="ECO:0000259" key="6">
    <source>
        <dbReference type="PROSITE" id="PS50261"/>
    </source>
</evidence>
<evidence type="ECO:0000256" key="2">
    <source>
        <dbReference type="ARBA" id="ARBA00022692"/>
    </source>
</evidence>
<sequence>MSTACTTVLQNGINNNAFMQKDSSEREPNRIPHEQKLLATSSATDIHSTPSLMYPFLALILFCPVGIISSCHYQKAIAAHEREDFKVAGDYVMIRDYDVSPTHRGLQNLSYRWCGCSLRFFVFTFVTVTSFTIFFLWLKYNDITAFDNLIHLNASNIYADRQTKEERYIDFVEKWAEENCTKLCDDYGELDNDRTWNGEQKRCESRTKTDYSICQSSVELGYLCVPDMKHNQTLEILCPERPKDPKGKRRSVQFVCQKDKTTPKGPLPFAKRYNTTSFHENCLPSLKNFWTIPDEHDEDYQQINPKLTVLCKAINVLEMFPEVAKSVWLMVFIEAVLLHTLISNPFVQLSLDFVTRYALIGWTCSIIPTIGWAIQYYADESVSCLRKENSATFLTLLWVELPIYVIAATNFVLLMHILYMMSQNNLSVPNPEAESSTAIQDIRKLAKATLVLVPLFGVHVLVSIIIPFKRLSEYVEHFLRTTMLVIDSLSGVIVACCYCFLNDDVLSELRRVWERRKYHKPIETTYARSTVSQRISSDQSSLGRLRNSQLENLYVTSEE</sequence>
<dbReference type="InterPro" id="IPR050332">
    <property type="entry name" value="GPCR_2"/>
</dbReference>
<dbReference type="PANTHER" id="PTHR45620:SF1">
    <property type="entry name" value="G-PROTEIN COUPLED RECEPTORS FAMILY 2 PROFILE 2 DOMAIN-CONTAINING PROTEIN"/>
    <property type="match status" value="1"/>
</dbReference>
<accession>A0ABN7SGR7</accession>
<keyword evidence="8" id="KW-1185">Reference proteome</keyword>
<dbReference type="PANTHER" id="PTHR45620">
    <property type="entry name" value="PDF RECEPTOR-LIKE PROTEIN-RELATED"/>
    <property type="match status" value="1"/>
</dbReference>
<evidence type="ECO:0000313" key="7">
    <source>
        <dbReference type="EMBL" id="CAG5098041.1"/>
    </source>
</evidence>
<proteinExistence type="predicted"/>
<evidence type="ECO:0000256" key="1">
    <source>
        <dbReference type="ARBA" id="ARBA00004141"/>
    </source>
</evidence>
<keyword evidence="4 5" id="KW-0472">Membrane</keyword>
<comment type="subcellular location">
    <subcellularLocation>
        <location evidence="1">Membrane</location>
        <topology evidence="1">Multi-pass membrane protein</topology>
    </subcellularLocation>
</comment>
<protein>
    <submittedName>
        <fullName evidence="7">Oidioi.mRNA.OKI2018_I69.XSR.g15344.t1.cds</fullName>
    </submittedName>
</protein>
<evidence type="ECO:0000256" key="5">
    <source>
        <dbReference type="SAM" id="Phobius"/>
    </source>
</evidence>
<feature type="transmembrane region" description="Helical" evidence="5">
    <location>
        <begin position="398"/>
        <end position="419"/>
    </location>
</feature>